<evidence type="ECO:0000313" key="2">
    <source>
        <dbReference type="EMBL" id="SFL76933.1"/>
    </source>
</evidence>
<keyword evidence="1" id="KW-1133">Transmembrane helix</keyword>
<proteinExistence type="predicted"/>
<keyword evidence="1" id="KW-0812">Transmembrane</keyword>
<dbReference type="EMBL" id="FOUB01000004">
    <property type="protein sequence ID" value="SFL76933.1"/>
    <property type="molecule type" value="Genomic_DNA"/>
</dbReference>
<dbReference type="AlphaFoldDB" id="A0A1I4KE99"/>
<protein>
    <submittedName>
        <fullName evidence="2">Mg2+-importing ATPase</fullName>
    </submittedName>
</protein>
<name>A0A1I4KE99_9PROT</name>
<dbReference type="Proteomes" id="UP000183287">
    <property type="component" value="Unassembled WGS sequence"/>
</dbReference>
<sequence>MPTPLNKVDPEELRKPREFDINFIQNYNMLMIGSVSSMHYFRTLYVMLAVLKADKI</sequence>
<organism evidence="2 3">
    <name type="scientific">Nitrosomonas communis</name>
    <dbReference type="NCBI Taxonomy" id="44574"/>
    <lineage>
        <taxon>Bacteria</taxon>
        <taxon>Pseudomonadati</taxon>
        <taxon>Pseudomonadota</taxon>
        <taxon>Betaproteobacteria</taxon>
        <taxon>Nitrosomonadales</taxon>
        <taxon>Nitrosomonadaceae</taxon>
        <taxon>Nitrosomonas</taxon>
    </lineage>
</organism>
<evidence type="ECO:0000256" key="1">
    <source>
        <dbReference type="SAM" id="Phobius"/>
    </source>
</evidence>
<accession>A0A1I4KE99</accession>
<feature type="transmembrane region" description="Helical" evidence="1">
    <location>
        <begin position="29"/>
        <end position="51"/>
    </location>
</feature>
<keyword evidence="1" id="KW-0472">Membrane</keyword>
<reference evidence="3" key="1">
    <citation type="submission" date="2016-10" db="EMBL/GenBank/DDBJ databases">
        <authorList>
            <person name="Varghese N."/>
            <person name="Submissions S."/>
        </authorList>
    </citation>
    <scope>NUCLEOTIDE SEQUENCE [LARGE SCALE GENOMIC DNA]</scope>
    <source>
        <strain evidence="3">Nm44</strain>
    </source>
</reference>
<keyword evidence="3" id="KW-1185">Reference proteome</keyword>
<evidence type="ECO:0000313" key="3">
    <source>
        <dbReference type="Proteomes" id="UP000183287"/>
    </source>
</evidence>
<gene>
    <name evidence="2" type="ORF">SAMN05421863_100416</name>
</gene>